<dbReference type="EMBL" id="VITY01000003">
    <property type="protein sequence ID" value="TWC05623.1"/>
    <property type="molecule type" value="Genomic_DNA"/>
</dbReference>
<sequence>MDNKINEIRRRISTLRAEMTLIEASIRDQVNRDLDCSEASYRLMAMRAEVTELIGRWKAAGGGERLPTVRERLSRSYADRPIATAKPDKAKLNKTRPDKAKPKPGHGNARV</sequence>
<comment type="caution">
    <text evidence="2">The sequence shown here is derived from an EMBL/GenBank/DDBJ whole genome shotgun (WGS) entry which is preliminary data.</text>
</comment>
<dbReference type="OrthoDB" id="8255597at2"/>
<dbReference type="Proteomes" id="UP000321304">
    <property type="component" value="Unassembled WGS sequence"/>
</dbReference>
<accession>A0A560MDE1</accession>
<evidence type="ECO:0000313" key="2">
    <source>
        <dbReference type="EMBL" id="TWC05623.1"/>
    </source>
</evidence>
<reference evidence="2 3" key="1">
    <citation type="submission" date="2019-06" db="EMBL/GenBank/DDBJ databases">
        <title>Genomic Encyclopedia of Type Strains, Phase IV (KMG-V): Genome sequencing to study the core and pangenomes of soil and plant-associated prokaryotes.</title>
        <authorList>
            <person name="Whitman W."/>
        </authorList>
    </citation>
    <scope>NUCLEOTIDE SEQUENCE [LARGE SCALE GENOMIC DNA]</scope>
    <source>
        <strain evidence="2 3">BR 10355</strain>
    </source>
</reference>
<organism evidence="2 3">
    <name type="scientific">Bradyrhizobium macuxiense</name>
    <dbReference type="NCBI Taxonomy" id="1755647"/>
    <lineage>
        <taxon>Bacteria</taxon>
        <taxon>Pseudomonadati</taxon>
        <taxon>Pseudomonadota</taxon>
        <taxon>Alphaproteobacteria</taxon>
        <taxon>Hyphomicrobiales</taxon>
        <taxon>Nitrobacteraceae</taxon>
        <taxon>Bradyrhizobium</taxon>
    </lineage>
</organism>
<dbReference type="STRING" id="1755647.AS156_23455"/>
<evidence type="ECO:0000313" key="3">
    <source>
        <dbReference type="Proteomes" id="UP000321304"/>
    </source>
</evidence>
<dbReference type="RefSeq" id="WP_146985916.1">
    <property type="nucleotide sequence ID" value="NZ_VITY01000003.1"/>
</dbReference>
<feature type="compositionally biased region" description="Basic and acidic residues" evidence="1">
    <location>
        <begin position="86"/>
        <end position="101"/>
    </location>
</feature>
<feature type="region of interest" description="Disordered" evidence="1">
    <location>
        <begin position="71"/>
        <end position="111"/>
    </location>
</feature>
<evidence type="ECO:0000256" key="1">
    <source>
        <dbReference type="SAM" id="MobiDB-lite"/>
    </source>
</evidence>
<gene>
    <name evidence="2" type="ORF">FBZ93_103644</name>
</gene>
<proteinExistence type="predicted"/>
<name>A0A560MDE1_9BRAD</name>
<dbReference type="AlphaFoldDB" id="A0A560MDE1"/>
<protein>
    <submittedName>
        <fullName evidence="2">Uncharacterized protein</fullName>
    </submittedName>
</protein>
<keyword evidence="3" id="KW-1185">Reference proteome</keyword>